<dbReference type="RefSeq" id="XP_026680942.1">
    <property type="nucleotide sequence ID" value="XM_026825141.1"/>
</dbReference>
<dbReference type="Gene3D" id="1.25.10.10">
    <property type="entry name" value="Leucine-rich Repeat Variant"/>
    <property type="match status" value="4"/>
</dbReference>
<organism evidence="8 9">
    <name type="scientific">Diaphorina citri</name>
    <name type="common">Asian citrus psyllid</name>
    <dbReference type="NCBI Taxonomy" id="121845"/>
    <lineage>
        <taxon>Eukaryota</taxon>
        <taxon>Metazoa</taxon>
        <taxon>Ecdysozoa</taxon>
        <taxon>Arthropoda</taxon>
        <taxon>Hexapoda</taxon>
        <taxon>Insecta</taxon>
        <taxon>Pterygota</taxon>
        <taxon>Neoptera</taxon>
        <taxon>Paraneoptera</taxon>
        <taxon>Hemiptera</taxon>
        <taxon>Sternorrhyncha</taxon>
        <taxon>Psylloidea</taxon>
        <taxon>Psyllidae</taxon>
        <taxon>Diaphorininae</taxon>
        <taxon>Diaphorina</taxon>
    </lineage>
</organism>
<dbReference type="Pfam" id="PF25757">
    <property type="entry name" value="TPR_DNAAF5"/>
    <property type="match status" value="1"/>
</dbReference>
<feature type="domain" description="Proteasome adapter and scaffold protein ECM29 HEAT-repeat" evidence="6">
    <location>
        <begin position="1139"/>
        <end position="1301"/>
    </location>
</feature>
<comment type="subcellular location">
    <subcellularLocation>
        <location evidence="1">Cytoplasm</location>
    </subcellularLocation>
</comment>
<dbReference type="GO" id="GO:0005737">
    <property type="term" value="C:cytoplasm"/>
    <property type="evidence" value="ECO:0007669"/>
    <property type="project" value="UniProtKB-SubCell"/>
</dbReference>
<dbReference type="Pfam" id="PF13001">
    <property type="entry name" value="ECM29_N"/>
    <property type="match status" value="2"/>
</dbReference>
<dbReference type="GO" id="GO:0000502">
    <property type="term" value="C:proteasome complex"/>
    <property type="evidence" value="ECO:0007669"/>
    <property type="project" value="UniProtKB-KW"/>
</dbReference>
<protein>
    <submittedName>
        <fullName evidence="9">Proteasome adapter and scaffold protein ECM29</fullName>
    </submittedName>
</protein>
<dbReference type="PANTHER" id="PTHR23346:SF19">
    <property type="entry name" value="PROTEASOME ADAPTER AND SCAFFOLD PROTEIN ECM29"/>
    <property type="match status" value="1"/>
</dbReference>
<dbReference type="PANTHER" id="PTHR23346">
    <property type="entry name" value="TRANSLATIONAL ACTIVATOR GCN1-RELATED"/>
    <property type="match status" value="1"/>
</dbReference>
<dbReference type="SUPFAM" id="SSF48371">
    <property type="entry name" value="ARM repeat"/>
    <property type="match status" value="3"/>
</dbReference>
<dbReference type="InterPro" id="IPR024372">
    <property type="entry name" value="Ecm29_N"/>
</dbReference>
<dbReference type="InterPro" id="IPR057978">
    <property type="entry name" value="TPR_DAAF5"/>
</dbReference>
<dbReference type="InterPro" id="IPR055443">
    <property type="entry name" value="HEAT_ECM29"/>
</dbReference>
<gene>
    <name evidence="9" type="primary">LOC103511362</name>
</gene>
<evidence type="ECO:0000313" key="8">
    <source>
        <dbReference type="Proteomes" id="UP000079169"/>
    </source>
</evidence>
<evidence type="ECO:0000256" key="3">
    <source>
        <dbReference type="ARBA" id="ARBA00022737"/>
    </source>
</evidence>
<dbReference type="Pfam" id="PF24492">
    <property type="entry name" value="HEAT_ECM29"/>
    <property type="match status" value="1"/>
</dbReference>
<dbReference type="GO" id="GO:0060090">
    <property type="term" value="F:molecular adaptor activity"/>
    <property type="evidence" value="ECO:0007669"/>
    <property type="project" value="InterPro"/>
</dbReference>
<dbReference type="GeneID" id="103511362"/>
<accession>A0A3Q0IXH6</accession>
<keyword evidence="8" id="KW-1185">Reference proteome</keyword>
<evidence type="ECO:0000256" key="1">
    <source>
        <dbReference type="ARBA" id="ARBA00004496"/>
    </source>
</evidence>
<dbReference type="InterPro" id="IPR016024">
    <property type="entry name" value="ARM-type_fold"/>
</dbReference>
<evidence type="ECO:0000313" key="9">
    <source>
        <dbReference type="RefSeq" id="XP_026680942.1"/>
    </source>
</evidence>
<dbReference type="GO" id="GO:0043248">
    <property type="term" value="P:proteasome assembly"/>
    <property type="evidence" value="ECO:0007669"/>
    <property type="project" value="InterPro"/>
</dbReference>
<keyword evidence="2" id="KW-0963">Cytoplasm</keyword>
<dbReference type="Pfam" id="PF23731">
    <property type="entry name" value="ARM_ECM29_C"/>
    <property type="match status" value="1"/>
</dbReference>
<feature type="non-terminal residue" evidence="9">
    <location>
        <position position="1634"/>
    </location>
</feature>
<feature type="domain" description="Dynein axonemal assembly factor 5 TPR repeats" evidence="7">
    <location>
        <begin position="954"/>
        <end position="1055"/>
    </location>
</feature>
<dbReference type="GO" id="GO:0005634">
    <property type="term" value="C:nucleus"/>
    <property type="evidence" value="ECO:0007669"/>
    <property type="project" value="TreeGrafter"/>
</dbReference>
<dbReference type="STRING" id="121845.A0A3Q0IXH6"/>
<evidence type="ECO:0000256" key="2">
    <source>
        <dbReference type="ARBA" id="ARBA00022490"/>
    </source>
</evidence>
<keyword evidence="4 9" id="KW-0647">Proteasome</keyword>
<dbReference type="GO" id="GO:0036503">
    <property type="term" value="P:ERAD pathway"/>
    <property type="evidence" value="ECO:0007669"/>
    <property type="project" value="TreeGrafter"/>
</dbReference>
<dbReference type="Proteomes" id="UP000079169">
    <property type="component" value="Unplaced"/>
</dbReference>
<sequence length="1634" mass="182456">MAAVTNPNDELMLLERVFLRFGSAETDEQLESMVTKFLPPVLLKLSSTHEEVKKKVIELLTHISKRIKARPNVQLPVKSLLDLYQDPSSNSFIVNFAIIYIKIGFPRLPEAQERQHVYNIIGHLVNKVPTLIQKDLSLIEQFFEALSTEELPDVQTSIRESLLTMCASFTNLDSDLSSKLLSVLTTQMESKNPMARLVVARYLNCVFHATHAESRYLLLLALLLERVFLRFGSAETDEQLESMVTKFLPPVLLKLSSTHEEVKKKVIELLTHISKRIKARPNVQLPVKSLLDLYQDPSSNSFIVNFAIIYIKIGFPRLPGSAQADLIPVLLKALSGKLTAHQDSLLLLVTSALSHMDLSHSKEKQNQPLFDSIRANPSLQKLLFEYLLDVLIMPYGFNFEGTAPQGMSIATYKRVMADGIIDSPETLEKIKVGVIKLVSNKILPEPETFCLYIVAASDTRHNVANDGDLELRRIIGGIDWSNAQLVAPLYTIYLGVKSNEPEKRKLGANIRMRMKILPYLSRCRGPAVIWPTAIQVLFDSLYGENTIPKLKVQALQFGRVIIQQVDANYLKSVGPVLLKSGFLQLLSDNNLEAQERQHVYNIIGHLVNKVPTLIQKDLSLIEQFFEALSTTVLFSSTVEFLSHSQPLLMSAACSAIGQIGRVMPLPFPNEATKDLANPGKLDVVNKLEEISNSSNITTKIKERAVESLGLLCVSDGFPHRKLVIEKLLTKAKQTKEIEIHLEVGFALVNCVLGPHSPQARDFWAQTEADFKAKHISVDGETLDLLKWVLAEILDTIAPVIHPHSRQASCIWLLTLFKQCNHLEPIIQAAIETFPSLALYTHLLFSTEIIQDFASKGLAVVYESGPEEMKKELVSLLVQQLVEGRKTAAKVTQDTKIFEEGAITTPSGGNLSTYKELCSLASETNQPDLVYKFMHLVNHKAIWDSKKGAAFGFSSIIKSAGEDLSPYLSKIIPKLYRYQFDPVPKIQTSMASIWSAIVPETTKTIDLYHKEIFSDLIYNLTSGQWRVRLSCCVALADFLRGGGAKVFDDCVPQFAELWRQVFRVMDDVHEGTRHAAVTTGKTLSTICVRHLEVGGKAGLVLVETILPVILDQGVYSSVQEVVKVSLETISKIVGTCGNVLKPHLTKLIPALLQATGELESPALNYLSVRSGTDSNRQEVIDSVRASAAKSHYTTETVTRCVQYVTEDILAEMLPRLIELLGANIGLGAKVATAHFFVLLSHQMQPAELQPYSGKMLRVLLSGLTDRNSTLRKTYAQTIGHVVRSAKDASVDKLFEKLNTSYLEKEDEGVRTAIGQTLQAICRQNQELVRARPDTIVPLVFFAMHMKKNKDDPQSMAHAEMWEDVWHEVAPGTEIMLNRHIESVCSLLAQTLQSPSWNMKAQAARAICTVASKVGNNMEDNHFMSLVNILVSGLTGRTWEGKEYLLDALAILCKNSKNLTSSVDMDVVTDAVLKECAKEQNLVYRQKALKALGQILQALEKDRFSQVYDLVQSILSKKYQEQVALQCVQYMNNNTRQVQVSVMVALYSYVDKLLLLTQPPSEEQSKVLSYVHQALDCAFSVGKHTRLRKESLSVLALTLKKLRENKNQAAYSTFSQLFDKHSDELSKDTSPEVKSR</sequence>
<feature type="domain" description="Proteasome component Ecm29 N-terminal" evidence="5">
    <location>
        <begin position="224"/>
        <end position="630"/>
    </location>
</feature>
<keyword evidence="3" id="KW-0677">Repeat</keyword>
<evidence type="ECO:0000256" key="4">
    <source>
        <dbReference type="ARBA" id="ARBA00022942"/>
    </source>
</evidence>
<proteinExistence type="predicted"/>
<evidence type="ECO:0000259" key="6">
    <source>
        <dbReference type="Pfam" id="PF24492"/>
    </source>
</evidence>
<name>A0A3Q0IXH6_DIACI</name>
<dbReference type="InterPro" id="IPR011989">
    <property type="entry name" value="ARM-like"/>
</dbReference>
<reference evidence="9" key="1">
    <citation type="submission" date="2025-08" db="UniProtKB">
        <authorList>
            <consortium name="RefSeq"/>
        </authorList>
    </citation>
    <scope>IDENTIFICATION</scope>
</reference>
<dbReference type="KEGG" id="dci:103511362"/>
<evidence type="ECO:0000259" key="7">
    <source>
        <dbReference type="Pfam" id="PF25757"/>
    </source>
</evidence>
<dbReference type="PaxDb" id="121845-A0A3Q0IXH6"/>
<feature type="domain" description="Proteasome component Ecm29 N-terminal" evidence="5">
    <location>
        <begin position="14"/>
        <end position="115"/>
    </location>
</feature>
<evidence type="ECO:0000259" key="5">
    <source>
        <dbReference type="Pfam" id="PF13001"/>
    </source>
</evidence>